<feature type="transmembrane region" description="Helical" evidence="1">
    <location>
        <begin position="33"/>
        <end position="53"/>
    </location>
</feature>
<reference evidence="2 3" key="1">
    <citation type="submission" date="2020-07" db="EMBL/GenBank/DDBJ databases">
        <title>Halosimplex pelagicum sp. nov. and Halosimplex rubrum sp. nov., isolated from salted brown alga Laminaria, and emended description of the genus Halosimplex.</title>
        <authorList>
            <person name="Cui H."/>
        </authorList>
    </citation>
    <scope>NUCLEOTIDE SEQUENCE [LARGE SCALE GENOMIC DNA]</scope>
    <source>
        <strain evidence="2 3">R27</strain>
    </source>
</reference>
<dbReference type="Proteomes" id="UP000509667">
    <property type="component" value="Chromosome"/>
</dbReference>
<evidence type="ECO:0000256" key="1">
    <source>
        <dbReference type="SAM" id="Phobius"/>
    </source>
</evidence>
<dbReference type="GeneID" id="56078392"/>
<protein>
    <submittedName>
        <fullName evidence="2">Uncharacterized protein</fullName>
    </submittedName>
</protein>
<dbReference type="RefSeq" id="WP_179911710.1">
    <property type="nucleotide sequence ID" value="NZ_CP058910.1"/>
</dbReference>
<evidence type="ECO:0000313" key="2">
    <source>
        <dbReference type="EMBL" id="QLH77792.1"/>
    </source>
</evidence>
<evidence type="ECO:0000313" key="3">
    <source>
        <dbReference type="Proteomes" id="UP000509667"/>
    </source>
</evidence>
<keyword evidence="1" id="KW-0472">Membrane</keyword>
<dbReference type="KEGG" id="hrr:HZS55_10975"/>
<dbReference type="EMBL" id="CP058910">
    <property type="protein sequence ID" value="QLH77792.1"/>
    <property type="molecule type" value="Genomic_DNA"/>
</dbReference>
<keyword evidence="1" id="KW-1133">Transmembrane helix</keyword>
<dbReference type="AlphaFoldDB" id="A0A7D5TLS4"/>
<gene>
    <name evidence="2" type="ORF">HZS55_10975</name>
</gene>
<dbReference type="OrthoDB" id="222391at2157"/>
<feature type="transmembrane region" description="Helical" evidence="1">
    <location>
        <begin position="65"/>
        <end position="84"/>
    </location>
</feature>
<proteinExistence type="predicted"/>
<name>A0A7D5TLS4_9EURY</name>
<keyword evidence="1" id="KW-0812">Transmembrane</keyword>
<keyword evidence="3" id="KW-1185">Reference proteome</keyword>
<feature type="transmembrane region" description="Helical" evidence="1">
    <location>
        <begin position="90"/>
        <end position="112"/>
    </location>
</feature>
<accession>A0A7D5TLS4</accession>
<sequence>MQSTTRDALLATVSGGALLAVLAVTESLSPLGRPAVAVAGVGAALAVEALFVADTPVAELWVRPSVQVGSAAALLAGAGLATWALGPWVVAAACWGLATYFVLLALLLAGVWGGTSE</sequence>
<organism evidence="2 3">
    <name type="scientific">Halosimplex rubrum</name>
    <dbReference type="NCBI Taxonomy" id="869889"/>
    <lineage>
        <taxon>Archaea</taxon>
        <taxon>Methanobacteriati</taxon>
        <taxon>Methanobacteriota</taxon>
        <taxon>Stenosarchaea group</taxon>
        <taxon>Halobacteria</taxon>
        <taxon>Halobacteriales</taxon>
        <taxon>Haloarculaceae</taxon>
        <taxon>Halosimplex</taxon>
    </lineage>
</organism>